<organism evidence="1 2">
    <name type="scientific">Nibricoccus aquaticus</name>
    <dbReference type="NCBI Taxonomy" id="2576891"/>
    <lineage>
        <taxon>Bacteria</taxon>
        <taxon>Pseudomonadati</taxon>
        <taxon>Verrucomicrobiota</taxon>
        <taxon>Opitutia</taxon>
        <taxon>Opitutales</taxon>
        <taxon>Opitutaceae</taxon>
        <taxon>Nibricoccus</taxon>
    </lineage>
</organism>
<protein>
    <recommendedName>
        <fullName evidence="3">Tetratricopeptide repeat protein</fullName>
    </recommendedName>
</protein>
<dbReference type="Proteomes" id="UP000217265">
    <property type="component" value="Chromosome"/>
</dbReference>
<dbReference type="KEGG" id="vbh:CMV30_11445"/>
<evidence type="ECO:0000313" key="1">
    <source>
        <dbReference type="EMBL" id="ATC64517.1"/>
    </source>
</evidence>
<dbReference type="InterPro" id="IPR011990">
    <property type="entry name" value="TPR-like_helical_dom_sf"/>
</dbReference>
<keyword evidence="2" id="KW-1185">Reference proteome</keyword>
<dbReference type="AlphaFoldDB" id="A0A290Q8E2"/>
<dbReference type="SUPFAM" id="SSF48452">
    <property type="entry name" value="TPR-like"/>
    <property type="match status" value="1"/>
</dbReference>
<proteinExistence type="predicted"/>
<name>A0A290Q8E2_9BACT</name>
<accession>A0A290Q8E2</accession>
<reference evidence="1 2" key="1">
    <citation type="submission" date="2017-09" db="EMBL/GenBank/DDBJ databases">
        <title>Complete genome sequence of Verrucomicrobial strain HZ-65, isolated from freshwater.</title>
        <authorList>
            <person name="Choi A."/>
        </authorList>
    </citation>
    <scope>NUCLEOTIDE SEQUENCE [LARGE SCALE GENOMIC DNA]</scope>
    <source>
        <strain evidence="1 2">HZ-65</strain>
    </source>
</reference>
<dbReference type="EMBL" id="CP023344">
    <property type="protein sequence ID" value="ATC64517.1"/>
    <property type="molecule type" value="Genomic_DNA"/>
</dbReference>
<evidence type="ECO:0000313" key="2">
    <source>
        <dbReference type="Proteomes" id="UP000217265"/>
    </source>
</evidence>
<dbReference type="Gene3D" id="1.25.40.10">
    <property type="entry name" value="Tetratricopeptide repeat domain"/>
    <property type="match status" value="1"/>
</dbReference>
<sequence length="135" mass="14853">MTLVPENYADETDVIAEHAALSQETGAWKKLAAACRTLARRHADDPGWWIMWAYGTRRAESLTAAEKILLEAEALHANNATIQFNLGCYACQLGNLGAAQARVQRAITLDKNFVAMAQTDADLEPLRKITAKPWA</sequence>
<gene>
    <name evidence="1" type="ORF">CMV30_11445</name>
</gene>
<evidence type="ECO:0008006" key="3">
    <source>
        <dbReference type="Google" id="ProtNLM"/>
    </source>
</evidence>